<accession>A0A6A3CIR8</accession>
<evidence type="ECO:0000313" key="24">
    <source>
        <dbReference type="Proteomes" id="UP000436088"/>
    </source>
</evidence>
<evidence type="ECO:0000256" key="1">
    <source>
        <dbReference type="ARBA" id="ARBA00000900"/>
    </source>
</evidence>
<evidence type="ECO:0000259" key="22">
    <source>
        <dbReference type="PROSITE" id="PS50888"/>
    </source>
</evidence>
<dbReference type="SMART" id="SM00184">
    <property type="entry name" value="RING"/>
    <property type="match status" value="1"/>
</dbReference>
<evidence type="ECO:0000256" key="19">
    <source>
        <dbReference type="SAM" id="MobiDB-lite"/>
    </source>
</evidence>
<evidence type="ECO:0000256" key="20">
    <source>
        <dbReference type="SAM" id="Phobius"/>
    </source>
</evidence>
<evidence type="ECO:0000256" key="12">
    <source>
        <dbReference type="ARBA" id="ARBA00022989"/>
    </source>
</evidence>
<dbReference type="Gene3D" id="4.10.280.10">
    <property type="entry name" value="Helix-loop-helix DNA-binding domain"/>
    <property type="match status" value="1"/>
</dbReference>
<comment type="similarity">
    <text evidence="17">Belongs to the RING-type zinc finger family. ATL subfamily.</text>
</comment>
<dbReference type="PROSITE" id="PS50888">
    <property type="entry name" value="BHLH"/>
    <property type="match status" value="1"/>
</dbReference>
<dbReference type="Pfam" id="PF00010">
    <property type="entry name" value="HLH"/>
    <property type="match status" value="1"/>
</dbReference>
<dbReference type="EC" id="2.3.2.27" evidence="5"/>
<evidence type="ECO:0000256" key="15">
    <source>
        <dbReference type="ARBA" id="ARBA00023163"/>
    </source>
</evidence>
<evidence type="ECO:0000256" key="6">
    <source>
        <dbReference type="ARBA" id="ARBA00022679"/>
    </source>
</evidence>
<dbReference type="Proteomes" id="UP000436088">
    <property type="component" value="Unassembled WGS sequence"/>
</dbReference>
<proteinExistence type="inferred from homology"/>
<keyword evidence="16" id="KW-0539">Nucleus</keyword>
<evidence type="ECO:0000256" key="16">
    <source>
        <dbReference type="ARBA" id="ARBA00023242"/>
    </source>
</evidence>
<dbReference type="InterPro" id="IPR013083">
    <property type="entry name" value="Znf_RING/FYVE/PHD"/>
</dbReference>
<dbReference type="GO" id="GO:0016020">
    <property type="term" value="C:membrane"/>
    <property type="evidence" value="ECO:0007669"/>
    <property type="project" value="UniProtKB-SubCell"/>
</dbReference>
<keyword evidence="12 20" id="KW-1133">Transmembrane helix</keyword>
<dbReference type="EMBL" id="VEPZ02000266">
    <property type="protein sequence ID" value="KAE8728404.1"/>
    <property type="molecule type" value="Genomic_DNA"/>
</dbReference>
<reference evidence="23" key="1">
    <citation type="submission" date="2019-09" db="EMBL/GenBank/DDBJ databases">
        <title>Draft genome information of white flower Hibiscus syriacus.</title>
        <authorList>
            <person name="Kim Y.-M."/>
        </authorList>
    </citation>
    <scope>NUCLEOTIDE SEQUENCE [LARGE SCALE GENOMIC DNA]</scope>
    <source>
        <strain evidence="23">YM2019G1</strain>
    </source>
</reference>
<keyword evidence="15" id="KW-0804">Transcription</keyword>
<organism evidence="23 24">
    <name type="scientific">Hibiscus syriacus</name>
    <name type="common">Rose of Sharon</name>
    <dbReference type="NCBI Taxonomy" id="106335"/>
    <lineage>
        <taxon>Eukaryota</taxon>
        <taxon>Viridiplantae</taxon>
        <taxon>Streptophyta</taxon>
        <taxon>Embryophyta</taxon>
        <taxon>Tracheophyta</taxon>
        <taxon>Spermatophyta</taxon>
        <taxon>Magnoliopsida</taxon>
        <taxon>eudicotyledons</taxon>
        <taxon>Gunneridae</taxon>
        <taxon>Pentapetalae</taxon>
        <taxon>rosids</taxon>
        <taxon>malvids</taxon>
        <taxon>Malvales</taxon>
        <taxon>Malvaceae</taxon>
        <taxon>Malvoideae</taxon>
        <taxon>Hibiscus</taxon>
    </lineage>
</organism>
<dbReference type="GO" id="GO:0046983">
    <property type="term" value="F:protein dimerization activity"/>
    <property type="evidence" value="ECO:0007669"/>
    <property type="project" value="InterPro"/>
</dbReference>
<dbReference type="GO" id="GO:0005634">
    <property type="term" value="C:nucleus"/>
    <property type="evidence" value="ECO:0007669"/>
    <property type="project" value="UniProtKB-SubCell"/>
</dbReference>
<evidence type="ECO:0000256" key="18">
    <source>
        <dbReference type="PROSITE-ProRule" id="PRU00175"/>
    </source>
</evidence>
<dbReference type="SUPFAM" id="SSF47459">
    <property type="entry name" value="HLH, helix-loop-helix DNA-binding domain"/>
    <property type="match status" value="1"/>
</dbReference>
<evidence type="ECO:0000256" key="4">
    <source>
        <dbReference type="ARBA" id="ARBA00004906"/>
    </source>
</evidence>
<evidence type="ECO:0000256" key="9">
    <source>
        <dbReference type="ARBA" id="ARBA00022771"/>
    </source>
</evidence>
<dbReference type="PROSITE" id="PS50089">
    <property type="entry name" value="ZF_RING_2"/>
    <property type="match status" value="1"/>
</dbReference>
<dbReference type="InterPro" id="IPR036638">
    <property type="entry name" value="HLH_DNA-bd_sf"/>
</dbReference>
<feature type="domain" description="BHLH" evidence="22">
    <location>
        <begin position="366"/>
        <end position="444"/>
    </location>
</feature>
<comment type="caution">
    <text evidence="23">The sequence shown here is derived from an EMBL/GenBank/DDBJ whole genome shotgun (WGS) entry which is preliminary data.</text>
</comment>
<keyword evidence="10" id="KW-0833">Ubl conjugation pathway</keyword>
<comment type="catalytic activity">
    <reaction evidence="1">
        <text>S-ubiquitinyl-[E2 ubiquitin-conjugating enzyme]-L-cysteine + [acceptor protein]-L-lysine = [E2 ubiquitin-conjugating enzyme]-L-cysteine + N(6)-ubiquitinyl-[acceptor protein]-L-lysine.</text>
        <dbReference type="EC" id="2.3.2.27"/>
    </reaction>
</comment>
<dbReference type="CDD" id="cd16461">
    <property type="entry name" value="RING-H2_EL5-like"/>
    <property type="match status" value="1"/>
</dbReference>
<evidence type="ECO:0000256" key="11">
    <source>
        <dbReference type="ARBA" id="ARBA00022833"/>
    </source>
</evidence>
<dbReference type="AlphaFoldDB" id="A0A6A3CIR8"/>
<comment type="subcellular location">
    <subcellularLocation>
        <location evidence="3">Membrane</location>
        <topology evidence="3">Single-pass membrane protein</topology>
    </subcellularLocation>
    <subcellularLocation>
        <location evidence="2">Nucleus</location>
    </subcellularLocation>
</comment>
<dbReference type="InterPro" id="IPR053238">
    <property type="entry name" value="RING-H2_zinc_finger"/>
</dbReference>
<evidence type="ECO:0000259" key="21">
    <source>
        <dbReference type="PROSITE" id="PS50089"/>
    </source>
</evidence>
<evidence type="ECO:0000313" key="23">
    <source>
        <dbReference type="EMBL" id="KAE8728404.1"/>
    </source>
</evidence>
<evidence type="ECO:0000256" key="14">
    <source>
        <dbReference type="ARBA" id="ARBA00023136"/>
    </source>
</evidence>
<feature type="region of interest" description="Disordered" evidence="19">
    <location>
        <begin position="205"/>
        <end position="230"/>
    </location>
</feature>
<dbReference type="GO" id="GO:0008270">
    <property type="term" value="F:zinc ion binding"/>
    <property type="evidence" value="ECO:0007669"/>
    <property type="project" value="UniProtKB-KW"/>
</dbReference>
<name>A0A6A3CIR8_HIBSY</name>
<keyword evidence="9 18" id="KW-0863">Zinc-finger</keyword>
<keyword evidence="6" id="KW-0808">Transferase</keyword>
<feature type="transmembrane region" description="Helical" evidence="20">
    <location>
        <begin position="21"/>
        <end position="43"/>
    </location>
</feature>
<dbReference type="GO" id="GO:0061630">
    <property type="term" value="F:ubiquitin protein ligase activity"/>
    <property type="evidence" value="ECO:0007669"/>
    <property type="project" value="UniProtKB-EC"/>
</dbReference>
<keyword evidence="8" id="KW-0479">Metal-binding</keyword>
<dbReference type="Pfam" id="PF13639">
    <property type="entry name" value="zf-RING_2"/>
    <property type="match status" value="1"/>
</dbReference>
<protein>
    <recommendedName>
        <fullName evidence="5">RING-type E3 ubiquitin transferase</fullName>
        <ecNumber evidence="5">2.3.2.27</ecNumber>
    </recommendedName>
</protein>
<sequence length="631" mass="71823">MSTYFAHQPSSSSSSSAYNPPVPVIITVIFLLSFFFGFFAIHFCKCILENLASNRPTVEVIPPDAADAVVVSTEDVNKSNGLDPELVQSFPTFYYSNVKEFRREKYGLECAICLGEFEDDDLLRLLTICCHVFHRECVDLWLESNKTCPVCRRELDVPRKSFEKSLVLLHSNSMHEIGANSQYRSPLILRNAVCIDIKEDSKAESYEAEAQSSSSNTKEKDHPKGLFRSNSMGHSIARVREEEDDDSKYRLRLLDHVKIRIVTGHKSAVSCISFRDFTSPLNYTDAASGEASETLGEDIDKIVEEMTLETQSSNELLNVIIYELLAGVESKTASYGAEVSKLQAVQGRKKRRRKPRVRQNKEEALTKRTTHIAVERNRRKQMNEHLGVLRSLMPHSYIQRVLYLMVNNDLNEMSWYTWSQNPNKYTSKTKASMADFEVTLIQTHANLRILSRKAPKQLSKLVAGFHSLYLSILHLTVTSMDTLVLYTISAKIEKLSLLSKLLRKSVATPPPPTASNVVCRRTPTAVEVRNFHGGFPRRQEPETSHDFAVSGSQLHVNGWRPFDFRISDRIELVFQYVTYEDTLHLLTVRIGQWGLQSPWNSEGDMLWIGKNVTMTEENERSARMAHAPMRL</sequence>
<evidence type="ECO:0000256" key="13">
    <source>
        <dbReference type="ARBA" id="ARBA00023015"/>
    </source>
</evidence>
<comment type="pathway">
    <text evidence="4">Protein modification; protein ubiquitination.</text>
</comment>
<keyword evidence="13" id="KW-0805">Transcription regulation</keyword>
<keyword evidence="11" id="KW-0862">Zinc</keyword>
<evidence type="ECO:0000256" key="2">
    <source>
        <dbReference type="ARBA" id="ARBA00004123"/>
    </source>
</evidence>
<dbReference type="FunFam" id="3.30.40.10:FF:000187">
    <property type="entry name" value="E3 ubiquitin-protein ligase ATL6"/>
    <property type="match status" value="1"/>
</dbReference>
<keyword evidence="24" id="KW-1185">Reference proteome</keyword>
<feature type="domain" description="RING-type" evidence="21">
    <location>
        <begin position="110"/>
        <end position="152"/>
    </location>
</feature>
<evidence type="ECO:0000256" key="8">
    <source>
        <dbReference type="ARBA" id="ARBA00022723"/>
    </source>
</evidence>
<evidence type="ECO:0000256" key="17">
    <source>
        <dbReference type="ARBA" id="ARBA00024209"/>
    </source>
</evidence>
<dbReference type="PANTHER" id="PTHR14155">
    <property type="entry name" value="RING FINGER DOMAIN-CONTAINING"/>
    <property type="match status" value="1"/>
</dbReference>
<evidence type="ECO:0000256" key="10">
    <source>
        <dbReference type="ARBA" id="ARBA00022786"/>
    </source>
</evidence>
<keyword evidence="14 20" id="KW-0472">Membrane</keyword>
<gene>
    <name evidence="23" type="ORF">F3Y22_tig00004457pilonHSYRG00028</name>
</gene>
<evidence type="ECO:0000256" key="5">
    <source>
        <dbReference type="ARBA" id="ARBA00012483"/>
    </source>
</evidence>
<dbReference type="SUPFAM" id="SSF57850">
    <property type="entry name" value="RING/U-box"/>
    <property type="match status" value="1"/>
</dbReference>
<dbReference type="InterPro" id="IPR001841">
    <property type="entry name" value="Znf_RING"/>
</dbReference>
<evidence type="ECO:0000256" key="3">
    <source>
        <dbReference type="ARBA" id="ARBA00004167"/>
    </source>
</evidence>
<dbReference type="Gene3D" id="3.30.40.10">
    <property type="entry name" value="Zinc/RING finger domain, C3HC4 (zinc finger)"/>
    <property type="match status" value="1"/>
</dbReference>
<evidence type="ECO:0000256" key="7">
    <source>
        <dbReference type="ARBA" id="ARBA00022692"/>
    </source>
</evidence>
<keyword evidence="7 20" id="KW-0812">Transmembrane</keyword>
<dbReference type="InterPro" id="IPR011598">
    <property type="entry name" value="bHLH_dom"/>
</dbReference>
<dbReference type="PANTHER" id="PTHR14155:SF521">
    <property type="entry name" value="RING-H2 FINGER PROTEIN ATL30"/>
    <property type="match status" value="1"/>
</dbReference>